<name>A0AAD8WDF7_LOLMU</name>
<organism evidence="2 3">
    <name type="scientific">Lolium multiflorum</name>
    <name type="common">Italian ryegrass</name>
    <name type="synonym">Lolium perenne subsp. multiflorum</name>
    <dbReference type="NCBI Taxonomy" id="4521"/>
    <lineage>
        <taxon>Eukaryota</taxon>
        <taxon>Viridiplantae</taxon>
        <taxon>Streptophyta</taxon>
        <taxon>Embryophyta</taxon>
        <taxon>Tracheophyta</taxon>
        <taxon>Spermatophyta</taxon>
        <taxon>Magnoliopsida</taxon>
        <taxon>Liliopsida</taxon>
        <taxon>Poales</taxon>
        <taxon>Poaceae</taxon>
        <taxon>BOP clade</taxon>
        <taxon>Pooideae</taxon>
        <taxon>Poodae</taxon>
        <taxon>Poeae</taxon>
        <taxon>Poeae Chloroplast Group 2 (Poeae type)</taxon>
        <taxon>Loliodinae</taxon>
        <taxon>Loliinae</taxon>
        <taxon>Lolium</taxon>
    </lineage>
</organism>
<reference evidence="2" key="1">
    <citation type="submission" date="2023-07" db="EMBL/GenBank/DDBJ databases">
        <title>A chromosome-level genome assembly of Lolium multiflorum.</title>
        <authorList>
            <person name="Chen Y."/>
            <person name="Copetti D."/>
            <person name="Kolliker R."/>
            <person name="Studer B."/>
        </authorList>
    </citation>
    <scope>NUCLEOTIDE SEQUENCE</scope>
    <source>
        <strain evidence="2">02402/16</strain>
        <tissue evidence="2">Leaf</tissue>
    </source>
</reference>
<sequence length="246" mass="25379">MAGSSALCAKDGGACTVDGDCARGRHIVEQVACTGHRTASRFFGPLEFAGARFRSMDEGDGPSWTRPPPVTHPVTGTPAAQNAPPFRAQTGQSVGQLTLEEGAGSRTRPSSPPRPRRCRDDHVLAERSVAVKEHGLRLLLLKESGLRDRLEFEELLRCPHPLLLGGGLLLPQITRPAPHPPLLALQRSSPAVRSGAFFVGGPGSTTTGASSSGAASTAGAATAAGSASSRMVAVVVAAAGRFVGHL</sequence>
<proteinExistence type="predicted"/>
<protein>
    <submittedName>
        <fullName evidence="2">Uncharacterized protein</fullName>
    </submittedName>
</protein>
<evidence type="ECO:0000256" key="1">
    <source>
        <dbReference type="SAM" id="MobiDB-lite"/>
    </source>
</evidence>
<dbReference type="Proteomes" id="UP001231189">
    <property type="component" value="Unassembled WGS sequence"/>
</dbReference>
<dbReference type="EMBL" id="JAUUTY010000004">
    <property type="protein sequence ID" value="KAK1650117.1"/>
    <property type="molecule type" value="Genomic_DNA"/>
</dbReference>
<comment type="caution">
    <text evidence="2">The sequence shown here is derived from an EMBL/GenBank/DDBJ whole genome shotgun (WGS) entry which is preliminary data.</text>
</comment>
<keyword evidence="3" id="KW-1185">Reference proteome</keyword>
<feature type="region of interest" description="Disordered" evidence="1">
    <location>
        <begin position="57"/>
        <end position="118"/>
    </location>
</feature>
<gene>
    <name evidence="2" type="ORF">QYE76_067922</name>
</gene>
<accession>A0AAD8WDF7</accession>
<evidence type="ECO:0000313" key="2">
    <source>
        <dbReference type="EMBL" id="KAK1650117.1"/>
    </source>
</evidence>
<dbReference type="AlphaFoldDB" id="A0AAD8WDF7"/>
<evidence type="ECO:0000313" key="3">
    <source>
        <dbReference type="Proteomes" id="UP001231189"/>
    </source>
</evidence>